<evidence type="ECO:0000256" key="2">
    <source>
        <dbReference type="ARBA" id="ARBA00023119"/>
    </source>
</evidence>
<sequence>MLGCLITTAASALDGDVDLLQAVQSIHLTNGHAVRLTQMFQDFALLTTFQAHSEEGGYLFAVVNPLDTVPAGLLQALLDIDIPTTFKHWTRLAISLTGSNLSVYLNCHLYASFALSQPVSPIILDPASTLYIGQAGPLLLGAFKGTLQELKISRKPRDAGKMCDMEGTASDEENSDGATILSTEFPADISEDLPPTITPPPPFHPTIGIDHMMQSSETSSPAAQKDPLNDYDEEGDGKDDDYTDMPTVRSLDNRESPNSNEDGPDMALIPPPQAAASYQPPPSAGAQHSSSDSPVATKAKCGCSDEILEEKFMSFMAKHRKTFAQDNHCSRDSTSDKCKGPIGPPGLPGAPGPPGPSGAKGDHGLPGFPGRPGRKGDAGEPGPKGEAGRSLHVPSNGQDELADTTPPAASYSTQNIPINTAHLANQKYYGIRIIRSRDELKGLTYSSKLASLVYVMAEDQLFLRSRTGWKAVMLDAPLENFSDIPTAKSTRKLHNHENNVDGPSIALPQRASINGNSIKLHLIALNEPFTGNQGGIRGADFACFKESRKAGLKGTYRALLTGQNQNLDMIVHSRDRSSVPVVNLKDQVVLQSFTDIFDDSILADHIYAPNSLFAASNLTYQPIYSFDGRDILTDPKWPTKAVWHGSDISGKRVEDELCNDWSAGSAMKRGRAAFLLPHSSDRKRSHSIRTERSHANVVWSQRLLGQSTVPCNMPLIVLCVEVLAS</sequence>
<proteinExistence type="predicted"/>
<dbReference type="GO" id="GO:0005581">
    <property type="term" value="C:collagen trimer"/>
    <property type="evidence" value="ECO:0007669"/>
    <property type="project" value="UniProtKB-KW"/>
</dbReference>
<dbReference type="PANTHER" id="PTHR24637:SF421">
    <property type="entry name" value="CUTICLE COLLAGEN DPY-2"/>
    <property type="match status" value="1"/>
</dbReference>
<feature type="compositionally biased region" description="Acidic residues" evidence="3">
    <location>
        <begin position="229"/>
        <end position="243"/>
    </location>
</feature>
<dbReference type="InterPro" id="IPR013320">
    <property type="entry name" value="ConA-like_dom_sf"/>
</dbReference>
<evidence type="ECO:0000259" key="4">
    <source>
        <dbReference type="SMART" id="SM00210"/>
    </source>
</evidence>
<evidence type="ECO:0000313" key="6">
    <source>
        <dbReference type="Proteomes" id="UP000192578"/>
    </source>
</evidence>
<dbReference type="SUPFAM" id="SSF49899">
    <property type="entry name" value="Concanavalin A-like lectins/glucanases"/>
    <property type="match status" value="1"/>
</dbReference>
<keyword evidence="2 5" id="KW-0176">Collagen</keyword>
<dbReference type="OrthoDB" id="5983381at2759"/>
<dbReference type="InterPro" id="IPR045463">
    <property type="entry name" value="XV/XVIII_trimerization_dom"/>
</dbReference>
<dbReference type="InterPro" id="IPR016186">
    <property type="entry name" value="C-type_lectin-like/link_sf"/>
</dbReference>
<evidence type="ECO:0000256" key="3">
    <source>
        <dbReference type="SAM" id="MobiDB-lite"/>
    </source>
</evidence>
<name>A0A1W0WNX2_HYPEX</name>
<feature type="compositionally biased region" description="Polar residues" evidence="3">
    <location>
        <begin position="213"/>
        <end position="222"/>
    </location>
</feature>
<dbReference type="InterPro" id="IPR008160">
    <property type="entry name" value="Collagen"/>
</dbReference>
<dbReference type="Pfam" id="PF01391">
    <property type="entry name" value="Collagen"/>
    <property type="match status" value="1"/>
</dbReference>
<reference evidence="6" key="1">
    <citation type="submission" date="2017-01" db="EMBL/GenBank/DDBJ databases">
        <title>Comparative genomics of anhydrobiosis in the tardigrade Hypsibius dujardini.</title>
        <authorList>
            <person name="Yoshida Y."/>
            <person name="Koutsovoulos G."/>
            <person name="Laetsch D."/>
            <person name="Stevens L."/>
            <person name="Kumar S."/>
            <person name="Horikawa D."/>
            <person name="Ishino K."/>
            <person name="Komine S."/>
            <person name="Tomita M."/>
            <person name="Blaxter M."/>
            <person name="Arakawa K."/>
        </authorList>
    </citation>
    <scope>NUCLEOTIDE SEQUENCE [LARGE SCALE GENOMIC DNA]</scope>
    <source>
        <strain evidence="6">Z151</strain>
    </source>
</reference>
<keyword evidence="6" id="KW-1185">Reference proteome</keyword>
<keyword evidence="1" id="KW-0677">Repeat</keyword>
<dbReference type="SUPFAM" id="SSF56436">
    <property type="entry name" value="C-type lectin-like"/>
    <property type="match status" value="1"/>
</dbReference>
<protein>
    <submittedName>
        <fullName evidence="5">Collagen alpha-1(XVIII) chain</fullName>
    </submittedName>
</protein>
<dbReference type="Proteomes" id="UP000192578">
    <property type="component" value="Unassembled WGS sequence"/>
</dbReference>
<dbReference type="AlphaFoldDB" id="A0A1W0WNX2"/>
<dbReference type="InterPro" id="IPR048287">
    <property type="entry name" value="TSPN-like_N"/>
</dbReference>
<feature type="compositionally biased region" description="Pro residues" evidence="3">
    <location>
        <begin position="342"/>
        <end position="356"/>
    </location>
</feature>
<feature type="domain" description="Thrombospondin-like N-terminal" evidence="4">
    <location>
        <begin position="13"/>
        <end position="156"/>
    </location>
</feature>
<dbReference type="EMBL" id="MTYJ01000069">
    <property type="protein sequence ID" value="OQV16879.1"/>
    <property type="molecule type" value="Genomic_DNA"/>
</dbReference>
<evidence type="ECO:0000313" key="5">
    <source>
        <dbReference type="EMBL" id="OQV16879.1"/>
    </source>
</evidence>
<dbReference type="Pfam" id="PF20010">
    <property type="entry name" value="Collagen_trimer"/>
    <property type="match status" value="1"/>
</dbReference>
<dbReference type="Pfam" id="PF06482">
    <property type="entry name" value="Endostatin"/>
    <property type="match status" value="1"/>
</dbReference>
<gene>
    <name evidence="5" type="ORF">BV898_09049</name>
</gene>
<comment type="caution">
    <text evidence="5">The sequence shown here is derived from an EMBL/GenBank/DDBJ whole genome shotgun (WGS) entry which is preliminary data.</text>
</comment>
<dbReference type="InterPro" id="IPR016187">
    <property type="entry name" value="CTDL_fold"/>
</dbReference>
<evidence type="ECO:0000256" key="1">
    <source>
        <dbReference type="ARBA" id="ARBA00022737"/>
    </source>
</evidence>
<accession>A0A1W0WNX2</accession>
<feature type="region of interest" description="Disordered" evidence="3">
    <location>
        <begin position="323"/>
        <end position="413"/>
    </location>
</feature>
<dbReference type="InterPro" id="IPR010515">
    <property type="entry name" value="Collagenase_NC10/endostatin"/>
</dbReference>
<feature type="region of interest" description="Disordered" evidence="3">
    <location>
        <begin position="189"/>
        <end position="299"/>
    </location>
</feature>
<organism evidence="5 6">
    <name type="scientific">Hypsibius exemplaris</name>
    <name type="common">Freshwater tardigrade</name>
    <dbReference type="NCBI Taxonomy" id="2072580"/>
    <lineage>
        <taxon>Eukaryota</taxon>
        <taxon>Metazoa</taxon>
        <taxon>Ecdysozoa</taxon>
        <taxon>Tardigrada</taxon>
        <taxon>Eutardigrada</taxon>
        <taxon>Parachela</taxon>
        <taxon>Hypsibioidea</taxon>
        <taxon>Hypsibiidae</taxon>
        <taxon>Hypsibius</taxon>
    </lineage>
</organism>
<dbReference type="SMART" id="SM00210">
    <property type="entry name" value="TSPN"/>
    <property type="match status" value="1"/>
</dbReference>
<dbReference type="Gene3D" id="3.10.100.10">
    <property type="entry name" value="Mannose-Binding Protein A, subunit A"/>
    <property type="match status" value="1"/>
</dbReference>
<feature type="region of interest" description="Disordered" evidence="3">
    <location>
        <begin position="157"/>
        <end position="177"/>
    </location>
</feature>
<dbReference type="PANTHER" id="PTHR24637">
    <property type="entry name" value="COLLAGEN"/>
    <property type="match status" value="1"/>
</dbReference>
<dbReference type="Gene3D" id="2.60.120.200">
    <property type="match status" value="1"/>
</dbReference>
<feature type="compositionally biased region" description="Basic and acidic residues" evidence="3">
    <location>
        <begin position="328"/>
        <end position="339"/>
    </location>
</feature>
<feature type="compositionally biased region" description="Pro residues" evidence="3">
    <location>
        <begin position="269"/>
        <end position="283"/>
    </location>
</feature>